<dbReference type="STRING" id="187868.SAMN05192589_101285"/>
<evidence type="ECO:0000313" key="1">
    <source>
        <dbReference type="EMBL" id="SDC12042.1"/>
    </source>
</evidence>
<sequence length="490" mass="54847">MLAQKLQPLNALSPSIASSADRLANEPLAAPASPYRQLYESLLTPVPTAQAREQSAQWLRQLIEESKDTPCGLCDEPQDLNAWSRDNAQSVAQRYQSYLDARRAGGERQYFRNRAHALHFLAAVAPTKLVDGSWLYGIALHPASERLRPLLQTYLEELGDGVPHKNHVTLYRQLMRRHGLQQDLALDDVHYLQGAVQLALGWNAEQFLPEVIGFNLGYEQLPLHLLITAYELNELGIDPYYFTLHVTVDNSDSGHAWQACEAVLKMLEVQADPENFWKRVQAGARLGELGRGTREVIEAFDVRAEVVRIFERKAPAGAGMHSDYCRIGGHTVNEWLGPQGDVDALLDALEASGWIKLGAPVTQSRFWNLLQGERAEMFGVFTPYELQVIHDWIRGDDSRDGQDYAQPASANQTRRLPSFRALARHRAGAHTASATEPTLDPELSRFKERLQSLEGDARRQLLAAHLSPATHWTSTGLLATRLFISEGWAE</sequence>
<dbReference type="SMART" id="SM01236">
    <property type="entry name" value="Haem_oxygenase_2"/>
    <property type="match status" value="1"/>
</dbReference>
<dbReference type="Proteomes" id="UP000198781">
    <property type="component" value="Unassembled WGS sequence"/>
</dbReference>
<dbReference type="EMBL" id="FMZC01000001">
    <property type="protein sequence ID" value="SDC12042.1"/>
    <property type="molecule type" value="Genomic_DNA"/>
</dbReference>
<keyword evidence="2" id="KW-1185">Reference proteome</keyword>
<evidence type="ECO:0000313" key="2">
    <source>
        <dbReference type="Proteomes" id="UP000198781"/>
    </source>
</evidence>
<organism evidence="1 2">
    <name type="scientific">Paracidovorax valerianellae</name>
    <dbReference type="NCBI Taxonomy" id="187868"/>
    <lineage>
        <taxon>Bacteria</taxon>
        <taxon>Pseudomonadati</taxon>
        <taxon>Pseudomonadota</taxon>
        <taxon>Betaproteobacteria</taxon>
        <taxon>Burkholderiales</taxon>
        <taxon>Comamonadaceae</taxon>
        <taxon>Paracidovorax</taxon>
    </lineage>
</organism>
<gene>
    <name evidence="1" type="ORF">SAMN05192589_101285</name>
</gene>
<dbReference type="OrthoDB" id="6635957at2"/>
<dbReference type="InterPro" id="IPR016084">
    <property type="entry name" value="Haem_Oase-like_multi-hlx"/>
</dbReference>
<proteinExistence type="predicted"/>
<name>A0A1G6IZQ4_9BURK</name>
<accession>A0A1G6IZQ4</accession>
<dbReference type="RefSeq" id="WP_092739568.1">
    <property type="nucleotide sequence ID" value="NZ_FMZC01000001.1"/>
</dbReference>
<dbReference type="AlphaFoldDB" id="A0A1G6IZQ4"/>
<reference evidence="1 2" key="1">
    <citation type="submission" date="2016-10" db="EMBL/GenBank/DDBJ databases">
        <authorList>
            <person name="de Groot N.N."/>
        </authorList>
    </citation>
    <scope>NUCLEOTIDE SEQUENCE [LARGE SCALE GENOMIC DNA]</scope>
    <source>
        <strain evidence="1 2">DSM 16619</strain>
    </source>
</reference>
<dbReference type="Gene3D" id="1.20.910.10">
    <property type="entry name" value="Heme oxygenase-like"/>
    <property type="match status" value="1"/>
</dbReference>
<protein>
    <submittedName>
        <fullName evidence="1">Iron-containing redox enzyme</fullName>
    </submittedName>
</protein>
<dbReference type="Pfam" id="PF14518">
    <property type="entry name" value="Haem_oxygenas_2"/>
    <property type="match status" value="1"/>
</dbReference>